<dbReference type="KEGG" id="shl:Shal_1757"/>
<gene>
    <name evidence="1" type="ordered locus">Shal_1757</name>
</gene>
<name>B0TQS8_SHEHH</name>
<dbReference type="RefSeq" id="WP_012276858.1">
    <property type="nucleotide sequence ID" value="NC_010334.1"/>
</dbReference>
<proteinExistence type="predicted"/>
<organism evidence="1 2">
    <name type="scientific">Shewanella halifaxensis (strain HAW-EB4)</name>
    <dbReference type="NCBI Taxonomy" id="458817"/>
    <lineage>
        <taxon>Bacteria</taxon>
        <taxon>Pseudomonadati</taxon>
        <taxon>Pseudomonadota</taxon>
        <taxon>Gammaproteobacteria</taxon>
        <taxon>Alteromonadales</taxon>
        <taxon>Shewanellaceae</taxon>
        <taxon>Shewanella</taxon>
    </lineage>
</organism>
<dbReference type="AlphaFoldDB" id="B0TQS8"/>
<dbReference type="EMBL" id="CP000931">
    <property type="protein sequence ID" value="ABZ76323.1"/>
    <property type="molecule type" value="Genomic_DNA"/>
</dbReference>
<accession>B0TQS8</accession>
<evidence type="ECO:0000313" key="2">
    <source>
        <dbReference type="Proteomes" id="UP000001317"/>
    </source>
</evidence>
<sequence length="289" mass="33164">MNNKINTAITPPYAEGRLEDTHHLTKFSLVENVLIFPTGLTIEQAKDNAKELEKEQSLSHAEAMKCICWGNGIHNVQSFNEALPQLVKSTFGIEHTEFGLYSNDNSYTGFWWVEAGTTKYTRVAIPDIKNTEENLTSLLIDRLLPVREDSPKQVKFLNAVKDCLIYLDRGYTLAPHPHRKNLNQVQDIYEIDIDIRKLIFGSKGNADKLLSYSLASCYNTRDTTELMMSQSLAAIGESLEFTKIDLSNKYERYELASGFRYPQFGDMCMQLDDMQKDILKRLLENYHSW</sequence>
<dbReference type="Proteomes" id="UP000001317">
    <property type="component" value="Chromosome"/>
</dbReference>
<protein>
    <submittedName>
        <fullName evidence="1">Uncharacterized protein</fullName>
    </submittedName>
</protein>
<keyword evidence="2" id="KW-1185">Reference proteome</keyword>
<dbReference type="HOGENOM" id="CLU_962767_0_0_6"/>
<reference evidence="1" key="1">
    <citation type="submission" date="2008-01" db="EMBL/GenBank/DDBJ databases">
        <title>Complete sequence of Shewanella halifaxensis HAW-EB4.</title>
        <authorList>
            <consortium name="US DOE Joint Genome Institute"/>
            <person name="Copeland A."/>
            <person name="Lucas S."/>
            <person name="Lapidus A."/>
            <person name="Glavina del Rio T."/>
            <person name="Dalin E."/>
            <person name="Tice H."/>
            <person name="Bruce D."/>
            <person name="Goodwin L."/>
            <person name="Pitluck S."/>
            <person name="Sims D."/>
            <person name="Brettin T."/>
            <person name="Detter J.C."/>
            <person name="Han C."/>
            <person name="Kuske C.R."/>
            <person name="Schmutz J."/>
            <person name="Larimer F."/>
            <person name="Land M."/>
            <person name="Hauser L."/>
            <person name="Kyrpides N."/>
            <person name="Kim E."/>
            <person name="Zhao J.-S."/>
            <person name="Richardson P."/>
        </authorList>
    </citation>
    <scope>NUCLEOTIDE SEQUENCE [LARGE SCALE GENOMIC DNA]</scope>
    <source>
        <strain evidence="1">HAW-EB4</strain>
    </source>
</reference>
<evidence type="ECO:0000313" key="1">
    <source>
        <dbReference type="EMBL" id="ABZ76323.1"/>
    </source>
</evidence>
<dbReference type="OrthoDB" id="9879608at2"/>